<sequence>MRLSNAIAPEQPFSVTFYQSIPSAYVGCEYITAIGTGIAKLRVESSVDVNLDQLILSGKKYDEVKVEQGWGPHALPTIRGEFDSVLDMKDNLYRLEEVGNAYGYDNPPGSQISAWLNSDVLPVDRETICPTANGIVSTIGTDPLEYIERVMNLPTFKLRFAATAGKLLRFTDVHGARSSRLTVNYSNLIGPASLSRMKLAGKLRMLCEHAHKSN</sequence>
<dbReference type="AlphaFoldDB" id="A0AAJ8MBT8"/>
<dbReference type="KEGG" id="kbi:90824443"/>
<evidence type="ECO:0000313" key="1">
    <source>
        <dbReference type="EMBL" id="WVW84959.1"/>
    </source>
</evidence>
<gene>
    <name evidence="1" type="ORF">I302_106995</name>
</gene>
<reference evidence="1" key="1">
    <citation type="submission" date="2013-07" db="EMBL/GenBank/DDBJ databases">
        <authorList>
            <consortium name="The Broad Institute Genome Sequencing Platform"/>
            <person name="Cuomo C."/>
            <person name="Litvintseva A."/>
            <person name="Chen Y."/>
            <person name="Heitman J."/>
            <person name="Sun S."/>
            <person name="Springer D."/>
            <person name="Dromer F."/>
            <person name="Young S.K."/>
            <person name="Zeng Q."/>
            <person name="Gargeya S."/>
            <person name="Fitzgerald M."/>
            <person name="Abouelleil A."/>
            <person name="Alvarado L."/>
            <person name="Berlin A.M."/>
            <person name="Chapman S.B."/>
            <person name="Dewar J."/>
            <person name="Goldberg J."/>
            <person name="Griggs A."/>
            <person name="Gujja S."/>
            <person name="Hansen M."/>
            <person name="Howarth C."/>
            <person name="Imamovic A."/>
            <person name="Larimer J."/>
            <person name="McCowan C."/>
            <person name="Murphy C."/>
            <person name="Pearson M."/>
            <person name="Priest M."/>
            <person name="Roberts A."/>
            <person name="Saif S."/>
            <person name="Shea T."/>
            <person name="Sykes S."/>
            <person name="Wortman J."/>
            <person name="Nusbaum C."/>
            <person name="Birren B."/>
        </authorList>
    </citation>
    <scope>NUCLEOTIDE SEQUENCE</scope>
    <source>
        <strain evidence="1">CBS 10118</strain>
    </source>
</reference>
<dbReference type="Proteomes" id="UP000092730">
    <property type="component" value="Chromosome 5"/>
</dbReference>
<dbReference type="GeneID" id="90824443"/>
<evidence type="ECO:0000313" key="2">
    <source>
        <dbReference type="Proteomes" id="UP000092730"/>
    </source>
</evidence>
<name>A0AAJ8MBT8_9TREE</name>
<dbReference type="EMBL" id="CP144545">
    <property type="protein sequence ID" value="WVW84959.1"/>
    <property type="molecule type" value="Genomic_DNA"/>
</dbReference>
<accession>A0AAJ8MBT8</accession>
<dbReference type="RefSeq" id="XP_065726460.1">
    <property type="nucleotide sequence ID" value="XM_065870388.1"/>
</dbReference>
<organism evidence="1 2">
    <name type="scientific">Kwoniella bestiolae CBS 10118</name>
    <dbReference type="NCBI Taxonomy" id="1296100"/>
    <lineage>
        <taxon>Eukaryota</taxon>
        <taxon>Fungi</taxon>
        <taxon>Dikarya</taxon>
        <taxon>Basidiomycota</taxon>
        <taxon>Agaricomycotina</taxon>
        <taxon>Tremellomycetes</taxon>
        <taxon>Tremellales</taxon>
        <taxon>Cryptococcaceae</taxon>
        <taxon>Kwoniella</taxon>
    </lineage>
</organism>
<reference evidence="1" key="2">
    <citation type="submission" date="2024-02" db="EMBL/GenBank/DDBJ databases">
        <title>Comparative genomics of Cryptococcus and Kwoniella reveals pathogenesis evolution and contrasting modes of karyotype evolution via chromosome fusion or intercentromeric recombination.</title>
        <authorList>
            <person name="Coelho M.A."/>
            <person name="David-Palma M."/>
            <person name="Shea T."/>
            <person name="Bowers K."/>
            <person name="McGinley-Smith S."/>
            <person name="Mohammad A.W."/>
            <person name="Gnirke A."/>
            <person name="Yurkov A.M."/>
            <person name="Nowrousian M."/>
            <person name="Sun S."/>
            <person name="Cuomo C.A."/>
            <person name="Heitman J."/>
        </authorList>
    </citation>
    <scope>NUCLEOTIDE SEQUENCE</scope>
    <source>
        <strain evidence="1">CBS 10118</strain>
    </source>
</reference>
<keyword evidence="2" id="KW-1185">Reference proteome</keyword>
<proteinExistence type="predicted"/>
<protein>
    <submittedName>
        <fullName evidence="1">Uncharacterized protein</fullName>
    </submittedName>
</protein>